<dbReference type="InterPro" id="IPR008597">
    <property type="entry name" value="Invert_lysozyme"/>
</dbReference>
<gene>
    <name evidence="11" type="ORF">NP493_33g07002</name>
</gene>
<dbReference type="Gene3D" id="1.10.530.10">
    <property type="match status" value="1"/>
</dbReference>
<keyword evidence="3" id="KW-0929">Antimicrobial</keyword>
<feature type="disulfide bond" evidence="9">
    <location>
        <begin position="79"/>
        <end position="146"/>
    </location>
</feature>
<evidence type="ECO:0000256" key="7">
    <source>
        <dbReference type="ARBA" id="ARBA00023157"/>
    </source>
</evidence>
<evidence type="ECO:0000256" key="3">
    <source>
        <dbReference type="ARBA" id="ARBA00022529"/>
    </source>
</evidence>
<dbReference type="AlphaFoldDB" id="A0AAD9PCS5"/>
<feature type="disulfide bond" evidence="9">
    <location>
        <begin position="111"/>
        <end position="131"/>
    </location>
</feature>
<keyword evidence="5" id="KW-0378">Hydrolase</keyword>
<dbReference type="Pfam" id="PF05497">
    <property type="entry name" value="Destabilase"/>
    <property type="match status" value="1"/>
</dbReference>
<evidence type="ECO:0000256" key="10">
    <source>
        <dbReference type="SAM" id="SignalP"/>
    </source>
</evidence>
<sequence length="183" mass="18620">MLVAAVVLCLSVVGHTASANLCTAAGGTCVNICSAGNSGACSSGALYAGLCAGSATVRCCIPSQPATPTASTTGPSDNCLLCICKVMGCSPGCVGNVCGPYRISRGYWIDCGRLGGSYDACANNMACSKRCVVAYMKRYVPGPQTCETYARVHKSGPWGKQNWAATIMWNKVKACCAGSQGGC</sequence>
<feature type="chain" id="PRO_5041952228" description="lysozyme" evidence="10">
    <location>
        <begin position="19"/>
        <end position="183"/>
    </location>
</feature>
<dbReference type="SUPFAM" id="SSF53955">
    <property type="entry name" value="Lysozyme-like"/>
    <property type="match status" value="1"/>
</dbReference>
<feature type="disulfide bond" evidence="9">
    <location>
        <begin position="121"/>
        <end position="127"/>
    </location>
</feature>
<proteinExistence type="predicted"/>
<evidence type="ECO:0000256" key="8">
    <source>
        <dbReference type="ARBA" id="ARBA00023295"/>
    </source>
</evidence>
<dbReference type="GO" id="GO:0031640">
    <property type="term" value="P:killing of cells of another organism"/>
    <property type="evidence" value="ECO:0007669"/>
    <property type="project" value="UniProtKB-KW"/>
</dbReference>
<dbReference type="PANTHER" id="PTHR11195:SF13">
    <property type="entry name" value="INVERTEBRATE-TYPE LYSOZYME 2-RELATED"/>
    <property type="match status" value="1"/>
</dbReference>
<evidence type="ECO:0000256" key="2">
    <source>
        <dbReference type="ARBA" id="ARBA00012732"/>
    </source>
</evidence>
<dbReference type="GO" id="GO:0003796">
    <property type="term" value="F:lysozyme activity"/>
    <property type="evidence" value="ECO:0007669"/>
    <property type="project" value="UniProtKB-EC"/>
</dbReference>
<keyword evidence="6" id="KW-0044">Antibiotic</keyword>
<evidence type="ECO:0000313" key="12">
    <source>
        <dbReference type="Proteomes" id="UP001209878"/>
    </source>
</evidence>
<protein>
    <recommendedName>
        <fullName evidence="2">lysozyme</fullName>
        <ecNumber evidence="2">3.2.1.17</ecNumber>
    </recommendedName>
</protein>
<evidence type="ECO:0000256" key="4">
    <source>
        <dbReference type="ARBA" id="ARBA00022638"/>
    </source>
</evidence>
<keyword evidence="12" id="KW-1185">Reference proteome</keyword>
<dbReference type="GO" id="GO:0042742">
    <property type="term" value="P:defense response to bacterium"/>
    <property type="evidence" value="ECO:0007669"/>
    <property type="project" value="UniProtKB-KW"/>
</dbReference>
<dbReference type="InterPro" id="IPR023346">
    <property type="entry name" value="Lysozyme-like_dom_sf"/>
</dbReference>
<evidence type="ECO:0000256" key="1">
    <source>
        <dbReference type="ARBA" id="ARBA00000632"/>
    </source>
</evidence>
<feature type="signal peptide" evidence="10">
    <location>
        <begin position="1"/>
        <end position="18"/>
    </location>
</feature>
<accession>A0AAD9PCS5</accession>
<evidence type="ECO:0000256" key="9">
    <source>
        <dbReference type="PIRSR" id="PIRSR608597-3"/>
    </source>
</evidence>
<comment type="catalytic activity">
    <reaction evidence="1">
        <text>Hydrolysis of (1-&gt;4)-beta-linkages between N-acetylmuramic acid and N-acetyl-D-glucosamine residues in a peptidoglycan and between N-acetyl-D-glucosamine residues in chitodextrins.</text>
        <dbReference type="EC" id="3.2.1.17"/>
    </reaction>
</comment>
<evidence type="ECO:0000256" key="6">
    <source>
        <dbReference type="ARBA" id="ARBA00023022"/>
    </source>
</evidence>
<organism evidence="11 12">
    <name type="scientific">Ridgeia piscesae</name>
    <name type="common">Tubeworm</name>
    <dbReference type="NCBI Taxonomy" id="27915"/>
    <lineage>
        <taxon>Eukaryota</taxon>
        <taxon>Metazoa</taxon>
        <taxon>Spiralia</taxon>
        <taxon>Lophotrochozoa</taxon>
        <taxon>Annelida</taxon>
        <taxon>Polychaeta</taxon>
        <taxon>Sedentaria</taxon>
        <taxon>Canalipalpata</taxon>
        <taxon>Sabellida</taxon>
        <taxon>Siboglinidae</taxon>
        <taxon>Ridgeia</taxon>
    </lineage>
</organism>
<dbReference type="EMBL" id="JAODUO010000033">
    <property type="protein sequence ID" value="KAK2192348.1"/>
    <property type="molecule type" value="Genomic_DNA"/>
</dbReference>
<feature type="disulfide bond" evidence="9">
    <location>
        <begin position="89"/>
        <end position="98"/>
    </location>
</feature>
<keyword evidence="10" id="KW-0732">Signal</keyword>
<dbReference type="PROSITE" id="PS51909">
    <property type="entry name" value="LYSOZYME_I"/>
    <property type="match status" value="1"/>
</dbReference>
<comment type="caution">
    <text evidence="11">The sequence shown here is derived from an EMBL/GenBank/DDBJ whole genome shotgun (WGS) entry which is preliminary data.</text>
</comment>
<evidence type="ECO:0000256" key="5">
    <source>
        <dbReference type="ARBA" id="ARBA00022801"/>
    </source>
</evidence>
<name>A0AAD9PCS5_RIDPI</name>
<reference evidence="11" key="1">
    <citation type="journal article" date="2023" name="Mol. Biol. Evol.">
        <title>Third-Generation Sequencing Reveals the Adaptive Role of the Epigenome in Three Deep-Sea Polychaetes.</title>
        <authorList>
            <person name="Perez M."/>
            <person name="Aroh O."/>
            <person name="Sun Y."/>
            <person name="Lan Y."/>
            <person name="Juniper S.K."/>
            <person name="Young C.R."/>
            <person name="Angers B."/>
            <person name="Qian P.Y."/>
        </authorList>
    </citation>
    <scope>NUCLEOTIDE SEQUENCE</scope>
    <source>
        <strain evidence="11">R07B-5</strain>
    </source>
</reference>
<keyword evidence="4" id="KW-0081">Bacteriolytic enzyme</keyword>
<dbReference type="Proteomes" id="UP001209878">
    <property type="component" value="Unassembled WGS sequence"/>
</dbReference>
<dbReference type="EC" id="3.2.1.17" evidence="2"/>
<keyword evidence="7 9" id="KW-1015">Disulfide bond</keyword>
<evidence type="ECO:0000313" key="11">
    <source>
        <dbReference type="EMBL" id="KAK2192348.1"/>
    </source>
</evidence>
<keyword evidence="8" id="KW-0326">Glycosidase</keyword>
<dbReference type="PANTHER" id="PTHR11195">
    <property type="entry name" value="DESTABILASE-RELATED"/>
    <property type="match status" value="1"/>
</dbReference>